<evidence type="ECO:0000256" key="5">
    <source>
        <dbReference type="ARBA" id="ARBA00022833"/>
    </source>
</evidence>
<evidence type="ECO:0000256" key="4">
    <source>
        <dbReference type="ARBA" id="ARBA00022771"/>
    </source>
</evidence>
<dbReference type="PROSITE" id="PS00028">
    <property type="entry name" value="ZINC_FINGER_C2H2_1"/>
    <property type="match status" value="2"/>
</dbReference>
<dbReference type="CDD" id="cd12148">
    <property type="entry name" value="fungal_TF_MHR"/>
    <property type="match status" value="1"/>
</dbReference>
<keyword evidence="11" id="KW-1185">Reference proteome</keyword>
<dbReference type="PANTHER" id="PTHR40626">
    <property type="entry name" value="MIP31509P"/>
    <property type="match status" value="1"/>
</dbReference>
<evidence type="ECO:0000256" key="6">
    <source>
        <dbReference type="ARBA" id="ARBA00023242"/>
    </source>
</evidence>
<dbReference type="GO" id="GO:0006351">
    <property type="term" value="P:DNA-templated transcription"/>
    <property type="evidence" value="ECO:0007669"/>
    <property type="project" value="InterPro"/>
</dbReference>
<dbReference type="Proteomes" id="UP000799753">
    <property type="component" value="Unassembled WGS sequence"/>
</dbReference>
<dbReference type="GO" id="GO:0000981">
    <property type="term" value="F:DNA-binding transcription factor activity, RNA polymerase II-specific"/>
    <property type="evidence" value="ECO:0007669"/>
    <property type="project" value="InterPro"/>
</dbReference>
<feature type="domain" description="C2H2-type" evidence="9">
    <location>
        <begin position="49"/>
        <end position="77"/>
    </location>
</feature>
<dbReference type="InterPro" id="IPR007219">
    <property type="entry name" value="XnlR_reg_dom"/>
</dbReference>
<dbReference type="GO" id="GO:0008270">
    <property type="term" value="F:zinc ion binding"/>
    <property type="evidence" value="ECO:0007669"/>
    <property type="project" value="UniProtKB-KW"/>
</dbReference>
<dbReference type="GO" id="GO:0000978">
    <property type="term" value="F:RNA polymerase II cis-regulatory region sequence-specific DNA binding"/>
    <property type="evidence" value="ECO:0007669"/>
    <property type="project" value="InterPro"/>
</dbReference>
<reference evidence="10" key="1">
    <citation type="journal article" date="2020" name="Stud. Mycol.">
        <title>101 Dothideomycetes genomes: a test case for predicting lifestyles and emergence of pathogens.</title>
        <authorList>
            <person name="Haridas S."/>
            <person name="Albert R."/>
            <person name="Binder M."/>
            <person name="Bloem J."/>
            <person name="Labutti K."/>
            <person name="Salamov A."/>
            <person name="Andreopoulos B."/>
            <person name="Baker S."/>
            <person name="Barry K."/>
            <person name="Bills G."/>
            <person name="Bluhm B."/>
            <person name="Cannon C."/>
            <person name="Castanera R."/>
            <person name="Culley D."/>
            <person name="Daum C."/>
            <person name="Ezra D."/>
            <person name="Gonzalez J."/>
            <person name="Henrissat B."/>
            <person name="Kuo A."/>
            <person name="Liang C."/>
            <person name="Lipzen A."/>
            <person name="Lutzoni F."/>
            <person name="Magnuson J."/>
            <person name="Mondo S."/>
            <person name="Nolan M."/>
            <person name="Ohm R."/>
            <person name="Pangilinan J."/>
            <person name="Park H.-J."/>
            <person name="Ramirez L."/>
            <person name="Alfaro M."/>
            <person name="Sun H."/>
            <person name="Tritt A."/>
            <person name="Yoshinaga Y."/>
            <person name="Zwiers L.-H."/>
            <person name="Turgeon B."/>
            <person name="Goodwin S."/>
            <person name="Spatafora J."/>
            <person name="Crous P."/>
            <person name="Grigoriev I."/>
        </authorList>
    </citation>
    <scope>NUCLEOTIDE SEQUENCE</scope>
    <source>
        <strain evidence="10">CBS 473.64</strain>
    </source>
</reference>
<evidence type="ECO:0000256" key="8">
    <source>
        <dbReference type="SAM" id="MobiDB-lite"/>
    </source>
</evidence>
<accession>A0A6A6S313</accession>
<keyword evidence="5" id="KW-0862">Zinc</keyword>
<dbReference type="GO" id="GO:0000785">
    <property type="term" value="C:chromatin"/>
    <property type="evidence" value="ECO:0007669"/>
    <property type="project" value="TreeGrafter"/>
</dbReference>
<evidence type="ECO:0000256" key="2">
    <source>
        <dbReference type="ARBA" id="ARBA00022723"/>
    </source>
</evidence>
<keyword evidence="4 7" id="KW-0863">Zinc-finger</keyword>
<dbReference type="Pfam" id="PF00096">
    <property type="entry name" value="zf-C2H2"/>
    <property type="match status" value="1"/>
</dbReference>
<dbReference type="SMART" id="SM00355">
    <property type="entry name" value="ZnF_C2H2"/>
    <property type="match status" value="2"/>
</dbReference>
<proteinExistence type="predicted"/>
<keyword evidence="6" id="KW-0539">Nucleus</keyword>
<feature type="domain" description="C2H2-type" evidence="9">
    <location>
        <begin position="19"/>
        <end position="46"/>
    </location>
</feature>
<comment type="subcellular location">
    <subcellularLocation>
        <location evidence="1">Nucleus</location>
    </subcellularLocation>
</comment>
<feature type="compositionally biased region" description="Polar residues" evidence="8">
    <location>
        <begin position="91"/>
        <end position="108"/>
    </location>
</feature>
<evidence type="ECO:0000256" key="1">
    <source>
        <dbReference type="ARBA" id="ARBA00004123"/>
    </source>
</evidence>
<dbReference type="SUPFAM" id="SSF57667">
    <property type="entry name" value="beta-beta-alpha zinc fingers"/>
    <property type="match status" value="1"/>
</dbReference>
<dbReference type="InterPro" id="IPR036236">
    <property type="entry name" value="Znf_C2H2_sf"/>
</dbReference>
<dbReference type="AlphaFoldDB" id="A0A6A6S313"/>
<dbReference type="InterPro" id="IPR013087">
    <property type="entry name" value="Znf_C2H2_type"/>
</dbReference>
<evidence type="ECO:0000256" key="3">
    <source>
        <dbReference type="ARBA" id="ARBA00022737"/>
    </source>
</evidence>
<dbReference type="PANTHER" id="PTHR40626:SF11">
    <property type="entry name" value="ZINC FINGER PROTEIN YPR022C"/>
    <property type="match status" value="1"/>
</dbReference>
<name>A0A6A6S313_9PLEO</name>
<organism evidence="10 11">
    <name type="scientific">Massarina eburnea CBS 473.64</name>
    <dbReference type="NCBI Taxonomy" id="1395130"/>
    <lineage>
        <taxon>Eukaryota</taxon>
        <taxon>Fungi</taxon>
        <taxon>Dikarya</taxon>
        <taxon>Ascomycota</taxon>
        <taxon>Pezizomycotina</taxon>
        <taxon>Dothideomycetes</taxon>
        <taxon>Pleosporomycetidae</taxon>
        <taxon>Pleosporales</taxon>
        <taxon>Massarineae</taxon>
        <taxon>Massarinaceae</taxon>
        <taxon>Massarina</taxon>
    </lineage>
</organism>
<dbReference type="Gene3D" id="3.30.160.60">
    <property type="entry name" value="Classic Zinc Finger"/>
    <property type="match status" value="1"/>
</dbReference>
<feature type="region of interest" description="Disordered" evidence="8">
    <location>
        <begin position="64"/>
        <end position="108"/>
    </location>
</feature>
<dbReference type="PROSITE" id="PS50157">
    <property type="entry name" value="ZINC_FINGER_C2H2_2"/>
    <property type="match status" value="2"/>
</dbReference>
<evidence type="ECO:0000313" key="10">
    <source>
        <dbReference type="EMBL" id="KAF2641945.1"/>
    </source>
</evidence>
<gene>
    <name evidence="10" type="ORF">P280DRAFT_497796</name>
</gene>
<sequence length="624" mass="70549">MSVAVASNTTEKRPAYQPFQCTICQSRFTRQENLKRHAVLHSKSSEASLSCNLCQATFSRPDLRTRHVKRKHPGYHEDHCHGSRKRRRSSPVESQQDTQQENSSDDVNSVLNETTNVETSSMLSAPFLDPGNGLDSPSMEPATLLRETFETTLANFNFDQWSPDAIMTTERIHGQDDWYPSETQIAHGRYLFFDHVSQFIPIIHRATFDATRIAQHLLLSMLCLAYQHGEDPDRGDQLGSGEELSSHCFHRARELIAAEEKKEDEGIHSTTMVQAYLMLQIFAMMYSRGNDSPYGLKTHSKMIALARAGGLMQPIQIEANETEDLDSLWRQFIKAESHKRTLFAIHQLDTLWYQFLSIPRSLSHLEIKHDLPCPTDQWLASSSHEWAHRQLVARNSGPPVRYSDAVRRFLSSGADLIPPFDPYGAINITQFLISSAREVSGWSTMTGMVSIERLEPLRSSLLALNSCIRTESDPDPPPHAPLHEVTWEIAMIEMQMWSPSHTGGIVEGSIDAALHGMSFLSPSTELLRESSIAESIRPHVDWFLRYLDSTPEPYAEAPWITLYAYKAFMIAWQLFQADILEALQVVGIANGDVEAGLAWAKKVFGCRERWKLGRIVLACLEELG</sequence>
<evidence type="ECO:0000313" key="11">
    <source>
        <dbReference type="Proteomes" id="UP000799753"/>
    </source>
</evidence>
<keyword evidence="3" id="KW-0677">Repeat</keyword>
<evidence type="ECO:0000259" key="9">
    <source>
        <dbReference type="PROSITE" id="PS50157"/>
    </source>
</evidence>
<dbReference type="Pfam" id="PF04082">
    <property type="entry name" value="Fungal_trans"/>
    <property type="match status" value="1"/>
</dbReference>
<evidence type="ECO:0000256" key="7">
    <source>
        <dbReference type="PROSITE-ProRule" id="PRU00042"/>
    </source>
</evidence>
<dbReference type="GO" id="GO:0005634">
    <property type="term" value="C:nucleus"/>
    <property type="evidence" value="ECO:0007669"/>
    <property type="project" value="UniProtKB-SubCell"/>
</dbReference>
<dbReference type="InterPro" id="IPR051059">
    <property type="entry name" value="VerF-like"/>
</dbReference>
<dbReference type="EMBL" id="MU006782">
    <property type="protein sequence ID" value="KAF2641945.1"/>
    <property type="molecule type" value="Genomic_DNA"/>
</dbReference>
<dbReference type="OrthoDB" id="8117402at2759"/>
<protein>
    <recommendedName>
        <fullName evidence="9">C2H2-type domain-containing protein</fullName>
    </recommendedName>
</protein>
<keyword evidence="2" id="KW-0479">Metal-binding</keyword>